<keyword evidence="1" id="KW-1133">Transmembrane helix</keyword>
<reference evidence="2" key="1">
    <citation type="submission" date="2014-11" db="EMBL/GenBank/DDBJ databases">
        <authorList>
            <person name="Otto D Thomas"/>
            <person name="Naeem Raeece"/>
        </authorList>
    </citation>
    <scope>NUCLEOTIDE SEQUENCE</scope>
</reference>
<dbReference type="SUPFAM" id="SSF49464">
    <property type="entry name" value="Carboxypeptidase regulatory domain-like"/>
    <property type="match status" value="1"/>
</dbReference>
<sequence length="613" mass="68421">MVMPPTKRVVGGRVYWAMRNACETWMYGYLQPTQKFATRNFTCPRWSATGLPNLSYDPKNNEWGMQCDVDEHKGIAYRAWMGFQYSVTFYLGMVFVPLWVYDSIVVGFFCTSDPSWSLSVEVKVSTLFPESWKMKLSLLSLFLFQLLLRARGDECYDVAYKWFYSGPPNMLKGPAETAAEKMCEDYKRDVEVVKARIACVQRAFDWSYKKPMDLLKADGIKWATEKCTFLNDNIPKLDEYTNCYNQAFTFFYGKPLDLLKAPANKKSHEFCDENNNDLELLKDFIDCHKIVYDGIYKKPLDVMRNEAVPIVEKVCQASHGGGEEPARQYVECMNDKYQKCVDSKKTLAHIPCKKETLAASEDCEHFFNRGKATVTGTVRHGLTKAPVAGATVSVGTIATQTGTSGEFRLENVPEGDVTLVIVLEGFIEEKRQISVSGETNLLDMAFALSPKLEATQWRFILSWGRHPRDLDLHLKVSKGGSAQCEAKYSSKVCTFPGGKAVLDVDEQQGYGPETITVTLDSVEAASDLDFNLFVHKYAGDGTCGSSGALVRAFNGDTALNTYQVPTDATENWGVLTGSLPVPSAASTTNNNNKGFLAGLKETQQTGTDTLIVE</sequence>
<protein>
    <submittedName>
        <fullName evidence="2">Uncharacterized protein</fullName>
    </submittedName>
</protein>
<keyword evidence="1" id="KW-0472">Membrane</keyword>
<accession>A0A0G4HI88</accession>
<evidence type="ECO:0000256" key="1">
    <source>
        <dbReference type="SAM" id="Phobius"/>
    </source>
</evidence>
<dbReference type="AlphaFoldDB" id="A0A0G4HI88"/>
<dbReference type="VEuPathDB" id="CryptoDB:Cvel_27744"/>
<name>A0A0G4HI88_9ALVE</name>
<dbReference type="Gene3D" id="2.60.40.1120">
    <property type="entry name" value="Carboxypeptidase-like, regulatory domain"/>
    <property type="match status" value="1"/>
</dbReference>
<evidence type="ECO:0000313" key="2">
    <source>
        <dbReference type="EMBL" id="CEM43750.1"/>
    </source>
</evidence>
<feature type="transmembrane region" description="Helical" evidence="1">
    <location>
        <begin position="87"/>
        <end position="109"/>
    </location>
</feature>
<keyword evidence="1" id="KW-0812">Transmembrane</keyword>
<proteinExistence type="predicted"/>
<dbReference type="InterPro" id="IPR008969">
    <property type="entry name" value="CarboxyPept-like_regulatory"/>
</dbReference>
<dbReference type="EMBL" id="CDMZ01002753">
    <property type="protein sequence ID" value="CEM43750.1"/>
    <property type="molecule type" value="Genomic_DNA"/>
</dbReference>
<gene>
    <name evidence="2" type="ORF">Cvel_27744</name>
</gene>
<organism evidence="2">
    <name type="scientific">Chromera velia CCMP2878</name>
    <dbReference type="NCBI Taxonomy" id="1169474"/>
    <lineage>
        <taxon>Eukaryota</taxon>
        <taxon>Sar</taxon>
        <taxon>Alveolata</taxon>
        <taxon>Colpodellida</taxon>
        <taxon>Chromeraceae</taxon>
        <taxon>Chromera</taxon>
    </lineage>
</organism>
<dbReference type="Pfam" id="PF13620">
    <property type="entry name" value="CarboxypepD_reg"/>
    <property type="match status" value="1"/>
</dbReference>